<keyword evidence="2" id="KW-1185">Reference proteome</keyword>
<proteinExistence type="predicted"/>
<accession>A0A1H3UY49</accession>
<evidence type="ECO:0000313" key="2">
    <source>
        <dbReference type="Proteomes" id="UP000199632"/>
    </source>
</evidence>
<protein>
    <submittedName>
        <fullName evidence="1">Uncharacterized protein</fullName>
    </submittedName>
</protein>
<dbReference type="RefSeq" id="WP_090804857.1">
    <property type="nucleotide sequence ID" value="NZ_BOND01000034.1"/>
</dbReference>
<sequence>MDLEGKRQLRTILAKWIYDKTGGNEYHLAETDEFKVPDGWSGPIPSEDDVAAAIKWLEGEHLVRPHWTMDGLPSVQITHYGVTEMEEAISDPKTRTEHFVPLVNITNIHGSVYGSQIQQGSPGATQTGTFTFDQRNDVEAFIAAARQLLDNVSADVRTRTGADLDAMDRELKDGNPRAGILQALGREVRAALIAAAGSTAVQTLSAIQWP</sequence>
<evidence type="ECO:0000313" key="1">
    <source>
        <dbReference type="EMBL" id="SDZ67353.1"/>
    </source>
</evidence>
<gene>
    <name evidence="1" type="ORF">SAMN05421684_8413</name>
</gene>
<dbReference type="Proteomes" id="UP000199632">
    <property type="component" value="Unassembled WGS sequence"/>
</dbReference>
<dbReference type="EMBL" id="FNQB01000007">
    <property type="protein sequence ID" value="SDZ67353.1"/>
    <property type="molecule type" value="Genomic_DNA"/>
</dbReference>
<organism evidence="1 2">
    <name type="scientific">Asanoa ishikariensis</name>
    <dbReference type="NCBI Taxonomy" id="137265"/>
    <lineage>
        <taxon>Bacteria</taxon>
        <taxon>Bacillati</taxon>
        <taxon>Actinomycetota</taxon>
        <taxon>Actinomycetes</taxon>
        <taxon>Micromonosporales</taxon>
        <taxon>Micromonosporaceae</taxon>
        <taxon>Asanoa</taxon>
    </lineage>
</organism>
<name>A0A1H3UY49_9ACTN</name>
<dbReference type="OrthoDB" id="4263495at2"/>
<dbReference type="AlphaFoldDB" id="A0A1H3UY49"/>
<reference evidence="2" key="1">
    <citation type="submission" date="2016-10" db="EMBL/GenBank/DDBJ databases">
        <authorList>
            <person name="Varghese N."/>
            <person name="Submissions S."/>
        </authorList>
    </citation>
    <scope>NUCLEOTIDE SEQUENCE [LARGE SCALE GENOMIC DNA]</scope>
    <source>
        <strain evidence="2">DSM 44718</strain>
    </source>
</reference>